<evidence type="ECO:0000256" key="1">
    <source>
        <dbReference type="SAM" id="MobiDB-lite"/>
    </source>
</evidence>
<evidence type="ECO:0000313" key="2">
    <source>
        <dbReference type="EMBL" id="BES93321.1"/>
    </source>
</evidence>
<proteinExistence type="predicted"/>
<sequence length="87" mass="9898">MVSMGCSFQLNVNETILRQLYKIKNPRSRLVKSGSAGFKATRLIQKQMETLKRVEEIKKERARKKKEKEEAEAAQRAEAALEASDSS</sequence>
<organism evidence="2 3">
    <name type="scientific">Nesidiocoris tenuis</name>
    <dbReference type="NCBI Taxonomy" id="355587"/>
    <lineage>
        <taxon>Eukaryota</taxon>
        <taxon>Metazoa</taxon>
        <taxon>Ecdysozoa</taxon>
        <taxon>Arthropoda</taxon>
        <taxon>Hexapoda</taxon>
        <taxon>Insecta</taxon>
        <taxon>Pterygota</taxon>
        <taxon>Neoptera</taxon>
        <taxon>Paraneoptera</taxon>
        <taxon>Hemiptera</taxon>
        <taxon>Heteroptera</taxon>
        <taxon>Panheteroptera</taxon>
        <taxon>Cimicomorpha</taxon>
        <taxon>Miridae</taxon>
        <taxon>Dicyphina</taxon>
        <taxon>Nesidiocoris</taxon>
    </lineage>
</organism>
<dbReference type="Proteomes" id="UP001307889">
    <property type="component" value="Chromosome 4"/>
</dbReference>
<reference evidence="2 3" key="1">
    <citation type="submission" date="2023-09" db="EMBL/GenBank/DDBJ databases">
        <title>Nesidiocoris tenuis whole genome shotgun sequence.</title>
        <authorList>
            <person name="Shibata T."/>
            <person name="Shimoda M."/>
            <person name="Kobayashi T."/>
            <person name="Uehara T."/>
        </authorList>
    </citation>
    <scope>NUCLEOTIDE SEQUENCE [LARGE SCALE GENOMIC DNA]</scope>
    <source>
        <strain evidence="2 3">Japan</strain>
    </source>
</reference>
<feature type="region of interest" description="Disordered" evidence="1">
    <location>
        <begin position="60"/>
        <end position="87"/>
    </location>
</feature>
<feature type="compositionally biased region" description="Low complexity" evidence="1">
    <location>
        <begin position="76"/>
        <end position="87"/>
    </location>
</feature>
<dbReference type="EMBL" id="AP028912">
    <property type="protein sequence ID" value="BES93321.1"/>
    <property type="molecule type" value="Genomic_DNA"/>
</dbReference>
<gene>
    <name evidence="2" type="ORF">NTJ_06130</name>
</gene>
<evidence type="ECO:0000313" key="3">
    <source>
        <dbReference type="Proteomes" id="UP001307889"/>
    </source>
</evidence>
<name>A0ABN7AM47_9HEMI</name>
<accession>A0ABN7AM47</accession>
<protein>
    <submittedName>
        <fullName evidence="2">Uncharacterized protein</fullName>
    </submittedName>
</protein>
<keyword evidence="3" id="KW-1185">Reference proteome</keyword>